<dbReference type="Proteomes" id="UP001595796">
    <property type="component" value="Unassembled WGS sequence"/>
</dbReference>
<reference evidence="2" key="1">
    <citation type="journal article" date="2019" name="Int. J. Syst. Evol. Microbiol.">
        <title>The Global Catalogue of Microorganisms (GCM) 10K type strain sequencing project: providing services to taxonomists for standard genome sequencing and annotation.</title>
        <authorList>
            <consortium name="The Broad Institute Genomics Platform"/>
            <consortium name="The Broad Institute Genome Sequencing Center for Infectious Disease"/>
            <person name="Wu L."/>
            <person name="Ma J."/>
        </authorList>
    </citation>
    <scope>NUCLEOTIDE SEQUENCE [LARGE SCALE GENOMIC DNA]</scope>
    <source>
        <strain evidence="2">CGMCC 1.16444</strain>
    </source>
</reference>
<comment type="caution">
    <text evidence="1">The sequence shown here is derived from an EMBL/GenBank/DDBJ whole genome shotgun (WGS) entry which is preliminary data.</text>
</comment>
<dbReference type="RefSeq" id="WP_114956642.1">
    <property type="nucleotide sequence ID" value="NZ_JBHSJF010000006.1"/>
</dbReference>
<evidence type="ECO:0000313" key="1">
    <source>
        <dbReference type="EMBL" id="MFC5067774.1"/>
    </source>
</evidence>
<protein>
    <submittedName>
        <fullName evidence="1">Uncharacterized protein</fullName>
    </submittedName>
</protein>
<evidence type="ECO:0000313" key="2">
    <source>
        <dbReference type="Proteomes" id="UP001595796"/>
    </source>
</evidence>
<proteinExistence type="predicted"/>
<organism evidence="1 2">
    <name type="scientific">Flaviflagellibacter deserti</name>
    <dbReference type="NCBI Taxonomy" id="2267266"/>
    <lineage>
        <taxon>Bacteria</taxon>
        <taxon>Pseudomonadati</taxon>
        <taxon>Pseudomonadota</taxon>
        <taxon>Alphaproteobacteria</taxon>
        <taxon>Hyphomicrobiales</taxon>
        <taxon>Flaviflagellibacter</taxon>
    </lineage>
</organism>
<gene>
    <name evidence="1" type="ORF">ACFPFW_07060</name>
</gene>
<sequence length="209" mass="24343">MPFAGKLAARHRGEPTSFYRYTDHERELRNRSWSLLMPNLPQQYFERWIAEMRRTRLMSPEKTVPDRADYVEHLLSKNYDSSGSRYLKLMSDVDANRYQIREFISVANRVAVDDRVRERALERALNVTEEERQEAIGRIWENRLLVWLVQETVRDKAAMYRYALERLLIATPDAQAALAESALVALEGDLGLLVAVRPERFAVGPVYGK</sequence>
<name>A0ABV9YZZ0_9HYPH</name>
<accession>A0ABV9YZZ0</accession>
<keyword evidence="2" id="KW-1185">Reference proteome</keyword>
<dbReference type="EMBL" id="JBHSJF010000006">
    <property type="protein sequence ID" value="MFC5067774.1"/>
    <property type="molecule type" value="Genomic_DNA"/>
</dbReference>